<organism evidence="2 3">
    <name type="scientific">Hyaloscypha variabilis (strain UAMH 11265 / GT02V1 / F)</name>
    <name type="common">Meliniomyces variabilis</name>
    <dbReference type="NCBI Taxonomy" id="1149755"/>
    <lineage>
        <taxon>Eukaryota</taxon>
        <taxon>Fungi</taxon>
        <taxon>Dikarya</taxon>
        <taxon>Ascomycota</taxon>
        <taxon>Pezizomycotina</taxon>
        <taxon>Leotiomycetes</taxon>
        <taxon>Helotiales</taxon>
        <taxon>Hyaloscyphaceae</taxon>
        <taxon>Hyaloscypha</taxon>
        <taxon>Hyaloscypha variabilis</taxon>
    </lineage>
</organism>
<dbReference type="EMBL" id="KZ613940">
    <property type="protein sequence ID" value="PMD45625.1"/>
    <property type="molecule type" value="Genomic_DNA"/>
</dbReference>
<name>A0A2J6S4D5_HYAVF</name>
<evidence type="ECO:0000313" key="2">
    <source>
        <dbReference type="EMBL" id="PMD45625.1"/>
    </source>
</evidence>
<feature type="compositionally biased region" description="Basic and acidic residues" evidence="1">
    <location>
        <begin position="127"/>
        <end position="137"/>
    </location>
</feature>
<dbReference type="Proteomes" id="UP000235786">
    <property type="component" value="Unassembled WGS sequence"/>
</dbReference>
<sequence length="151" mass="18090">MADFDLFKDEYMQAELPDMFIEAVGLALMNNRPVVGISAWIEAREHVRRWSGKTRVDMHGNKLWMERRGKWVKSFESMWERFFKTPQTEKTQCPCGEMDEGQSLRDHFRSRHWYFRAESGVKSGRKMSPDQRADTVSRGKKRRTRYEYSIR</sequence>
<gene>
    <name evidence="2" type="ORF">L207DRAFT_630048</name>
</gene>
<accession>A0A2J6S4D5</accession>
<reference evidence="2 3" key="1">
    <citation type="submission" date="2016-04" db="EMBL/GenBank/DDBJ databases">
        <title>A degradative enzymes factory behind the ericoid mycorrhizal symbiosis.</title>
        <authorList>
            <consortium name="DOE Joint Genome Institute"/>
            <person name="Martino E."/>
            <person name="Morin E."/>
            <person name="Grelet G."/>
            <person name="Kuo A."/>
            <person name="Kohler A."/>
            <person name="Daghino S."/>
            <person name="Barry K."/>
            <person name="Choi C."/>
            <person name="Cichocki N."/>
            <person name="Clum A."/>
            <person name="Copeland A."/>
            <person name="Hainaut M."/>
            <person name="Haridas S."/>
            <person name="Labutti K."/>
            <person name="Lindquist E."/>
            <person name="Lipzen A."/>
            <person name="Khouja H.-R."/>
            <person name="Murat C."/>
            <person name="Ohm R."/>
            <person name="Olson A."/>
            <person name="Spatafora J."/>
            <person name="Veneault-Fourrey C."/>
            <person name="Henrissat B."/>
            <person name="Grigoriev I."/>
            <person name="Martin F."/>
            <person name="Perotto S."/>
        </authorList>
    </citation>
    <scope>NUCLEOTIDE SEQUENCE [LARGE SCALE GENOMIC DNA]</scope>
    <source>
        <strain evidence="2 3">F</strain>
    </source>
</reference>
<keyword evidence="3" id="KW-1185">Reference proteome</keyword>
<dbReference type="AlphaFoldDB" id="A0A2J6S4D5"/>
<protein>
    <submittedName>
        <fullName evidence="2">Uncharacterized protein</fullName>
    </submittedName>
</protein>
<evidence type="ECO:0000313" key="3">
    <source>
        <dbReference type="Proteomes" id="UP000235786"/>
    </source>
</evidence>
<evidence type="ECO:0000256" key="1">
    <source>
        <dbReference type="SAM" id="MobiDB-lite"/>
    </source>
</evidence>
<feature type="region of interest" description="Disordered" evidence="1">
    <location>
        <begin position="120"/>
        <end position="151"/>
    </location>
</feature>
<dbReference type="OrthoDB" id="5331193at2759"/>
<proteinExistence type="predicted"/>